<dbReference type="Gene3D" id="3.30.420.10">
    <property type="entry name" value="Ribonuclease H-like superfamily/Ribonuclease H"/>
    <property type="match status" value="1"/>
</dbReference>
<dbReference type="PANTHER" id="PTHR46889:SF5">
    <property type="entry name" value="INTEGRASE PROTEIN"/>
    <property type="match status" value="1"/>
</dbReference>
<sequence length="296" mass="34431">MEVICKLFGRVRQAWYAATRQKEKVGFQTDAILQEVRRIRRDIPGMGTHKLHHEMRVFLTRHRIKLGRDRLHALLKENGMLAKRKANKVTTTQSNHTHFKYPNKVKNLIPGRANELWVSDLTYVSVGPTYAYLYIIMDAFSRKIVGWSFEKTMHAKGALRSLNMALLARKDISQSLIHHSDRGVQYCSWAYVQRLRQVNATISMTESGDPNENSLAERVLQSLKDDCKLSRTFTSFTAAAEGVERAITAYNTVRPHASLNYLTPHQMHQRKRKVKLRWYPYKKVRYGNVQYEGLLR</sequence>
<dbReference type="EMBL" id="CP025096">
    <property type="protein sequence ID" value="AUD01455.1"/>
    <property type="molecule type" value="Genomic_DNA"/>
</dbReference>
<dbReference type="AlphaFoldDB" id="A0A2K8YUX7"/>
<dbReference type="Proteomes" id="UP000232883">
    <property type="component" value="Chromosome"/>
</dbReference>
<organism evidence="2 3">
    <name type="scientific">Spirosoma pollinicola</name>
    <dbReference type="NCBI Taxonomy" id="2057025"/>
    <lineage>
        <taxon>Bacteria</taxon>
        <taxon>Pseudomonadati</taxon>
        <taxon>Bacteroidota</taxon>
        <taxon>Cytophagia</taxon>
        <taxon>Cytophagales</taxon>
        <taxon>Cytophagaceae</taxon>
        <taxon>Spirosoma</taxon>
    </lineage>
</organism>
<evidence type="ECO:0000259" key="1">
    <source>
        <dbReference type="PROSITE" id="PS50994"/>
    </source>
</evidence>
<dbReference type="RefSeq" id="WP_100987176.1">
    <property type="nucleotide sequence ID" value="NZ_CP025096.1"/>
</dbReference>
<dbReference type="InterPro" id="IPR012337">
    <property type="entry name" value="RNaseH-like_sf"/>
</dbReference>
<dbReference type="InterPro" id="IPR036397">
    <property type="entry name" value="RNaseH_sf"/>
</dbReference>
<protein>
    <submittedName>
        <fullName evidence="2">Transposase</fullName>
    </submittedName>
</protein>
<accession>A0A2K8YUX7</accession>
<dbReference type="OrthoDB" id="936265at2"/>
<dbReference type="GO" id="GO:0003676">
    <property type="term" value="F:nucleic acid binding"/>
    <property type="evidence" value="ECO:0007669"/>
    <property type="project" value="InterPro"/>
</dbReference>
<reference evidence="2 3" key="1">
    <citation type="submission" date="2017-11" db="EMBL/GenBank/DDBJ databases">
        <title>Taxonomic description and genome sequences of Spirosoma HA7 sp. nov., isolated from pollen microhabitat of Corylus avellana.</title>
        <authorList>
            <person name="Ambika Manirajan B."/>
            <person name="Suarez C."/>
            <person name="Ratering S."/>
            <person name="Geissler-Plaum R."/>
            <person name="Cardinale M."/>
            <person name="Sylvia S."/>
        </authorList>
    </citation>
    <scope>NUCLEOTIDE SEQUENCE [LARGE SCALE GENOMIC DNA]</scope>
    <source>
        <strain evidence="2 3">HA7</strain>
    </source>
</reference>
<evidence type="ECO:0000313" key="2">
    <source>
        <dbReference type="EMBL" id="AUD01455.1"/>
    </source>
</evidence>
<keyword evidence="3" id="KW-1185">Reference proteome</keyword>
<gene>
    <name evidence="2" type="ORF">CWM47_06295</name>
</gene>
<proteinExistence type="predicted"/>
<name>A0A2K8YUX7_9BACT</name>
<dbReference type="PROSITE" id="PS50994">
    <property type="entry name" value="INTEGRASE"/>
    <property type="match status" value="1"/>
</dbReference>
<dbReference type="GO" id="GO:0015074">
    <property type="term" value="P:DNA integration"/>
    <property type="evidence" value="ECO:0007669"/>
    <property type="project" value="InterPro"/>
</dbReference>
<dbReference type="InterPro" id="IPR050900">
    <property type="entry name" value="Transposase_IS3/IS150/IS904"/>
</dbReference>
<dbReference type="InterPro" id="IPR048020">
    <property type="entry name" value="Transpos_IS3"/>
</dbReference>
<dbReference type="PANTHER" id="PTHR46889">
    <property type="entry name" value="TRANSPOSASE INSF FOR INSERTION SEQUENCE IS3B-RELATED"/>
    <property type="match status" value="1"/>
</dbReference>
<dbReference type="NCBIfam" id="NF033516">
    <property type="entry name" value="transpos_IS3"/>
    <property type="match status" value="1"/>
</dbReference>
<feature type="domain" description="Integrase catalytic" evidence="1">
    <location>
        <begin position="106"/>
        <end position="272"/>
    </location>
</feature>
<evidence type="ECO:0000313" key="3">
    <source>
        <dbReference type="Proteomes" id="UP000232883"/>
    </source>
</evidence>
<dbReference type="Pfam" id="PF00665">
    <property type="entry name" value="rve"/>
    <property type="match status" value="1"/>
</dbReference>
<dbReference type="KEGG" id="spir:CWM47_06295"/>
<dbReference type="InterPro" id="IPR001584">
    <property type="entry name" value="Integrase_cat-core"/>
</dbReference>
<dbReference type="SUPFAM" id="SSF53098">
    <property type="entry name" value="Ribonuclease H-like"/>
    <property type="match status" value="1"/>
</dbReference>